<keyword evidence="2" id="KW-1185">Reference proteome</keyword>
<dbReference type="Pfam" id="PF17419">
    <property type="entry name" value="MauJ"/>
    <property type="match status" value="1"/>
</dbReference>
<dbReference type="InterPro" id="IPR035383">
    <property type="entry name" value="MauJ"/>
</dbReference>
<dbReference type="EMBL" id="JAPHEH010000001">
    <property type="protein sequence ID" value="MDG4474924.1"/>
    <property type="molecule type" value="Genomic_DNA"/>
</dbReference>
<evidence type="ECO:0000313" key="1">
    <source>
        <dbReference type="EMBL" id="MDG4474924.1"/>
    </source>
</evidence>
<accession>A0A9X4RKS7</accession>
<sequence>MNKKLRKILSKVDYYFISSGITFLDNMLMTLDDKYYLHRIEHPPSPLFICTIDGTKPNLNDIVFYNDCLAYLHDVPFIFRSAKQSKNSPHKPIKPIKKNKYITKDTSYYDTNIQNVFDAITDIKFNGNILFLWEESYLKAVNINLHSKYRSVLKEIQLYSMALKQVDPLTEFLCYYRVIESVSGNNGKTWIRNNLGDSIQFDYGFVEIIESYTLNPPSRRRNLFTAYKTRARRRIAHLNSSLGTTPIEKYLYNEIRCGVAHGKDNVVTYDYDTNLKEISKDIFIIKLLARYAIEKKAITSGSS</sequence>
<reference evidence="1" key="2">
    <citation type="submission" date="2022-10" db="EMBL/GenBank/DDBJ databases">
        <authorList>
            <person name="Aronson H.S."/>
        </authorList>
    </citation>
    <scope>NUCLEOTIDE SEQUENCE</scope>
    <source>
        <strain evidence="1">RS19-109</strain>
    </source>
</reference>
<proteinExistence type="predicted"/>
<dbReference type="AlphaFoldDB" id="A0A9X4RKS7"/>
<evidence type="ECO:0000313" key="2">
    <source>
        <dbReference type="Proteomes" id="UP001154240"/>
    </source>
</evidence>
<protein>
    <submittedName>
        <fullName evidence="1">Uncharacterized protein</fullName>
    </submittedName>
</protein>
<organism evidence="1 2">
    <name type="scientific">Thiovibrio frasassiensis</name>
    <dbReference type="NCBI Taxonomy" id="2984131"/>
    <lineage>
        <taxon>Bacteria</taxon>
        <taxon>Pseudomonadati</taxon>
        <taxon>Thermodesulfobacteriota</taxon>
        <taxon>Desulfobulbia</taxon>
        <taxon>Desulfobulbales</taxon>
        <taxon>Thiovibrionaceae</taxon>
        <taxon>Thiovibrio</taxon>
    </lineage>
</organism>
<name>A0A9X4RKS7_9BACT</name>
<dbReference type="Proteomes" id="UP001154240">
    <property type="component" value="Unassembled WGS sequence"/>
</dbReference>
<gene>
    <name evidence="1" type="ORF">OLX77_01960</name>
</gene>
<comment type="caution">
    <text evidence="1">The sequence shown here is derived from an EMBL/GenBank/DDBJ whole genome shotgun (WGS) entry which is preliminary data.</text>
</comment>
<reference evidence="1" key="1">
    <citation type="journal article" date="2022" name="bioRxiv">
        <title>Thiovibrio frasassiensisgen. nov., sp. nov., an autotrophic, elemental sulfur disproportionating bacterium isolated from sulfidic karst sediment, and proposal of Thiovibrionaceae fam. nov.</title>
        <authorList>
            <person name="Aronson H."/>
            <person name="Thomas C."/>
            <person name="Bhattacharyya M."/>
            <person name="Eckstein S."/>
            <person name="Jensen S."/>
            <person name="Barco R."/>
            <person name="Macalady J."/>
            <person name="Amend J."/>
        </authorList>
    </citation>
    <scope>NUCLEOTIDE SEQUENCE</scope>
    <source>
        <strain evidence="1">RS19-109</strain>
    </source>
</reference>
<dbReference type="RefSeq" id="WP_307631902.1">
    <property type="nucleotide sequence ID" value="NZ_JAPHEH010000001.1"/>
</dbReference>